<dbReference type="SUPFAM" id="SSF52540">
    <property type="entry name" value="P-loop containing nucleoside triphosphate hydrolases"/>
    <property type="match status" value="1"/>
</dbReference>
<organism evidence="1 2">
    <name type="scientific">Candidatus Aquicultor secundus</name>
    <dbReference type="NCBI Taxonomy" id="1973895"/>
    <lineage>
        <taxon>Bacteria</taxon>
        <taxon>Bacillati</taxon>
        <taxon>Actinomycetota</taxon>
        <taxon>Candidatus Aquicultoria</taxon>
        <taxon>Candidatus Aquicultorales</taxon>
        <taxon>Candidatus Aquicultoraceae</taxon>
        <taxon>Candidatus Aquicultor</taxon>
    </lineage>
</organism>
<dbReference type="EMBL" id="PFNG01000219">
    <property type="protein sequence ID" value="PIZ35966.1"/>
    <property type="molecule type" value="Genomic_DNA"/>
</dbReference>
<dbReference type="InterPro" id="IPR027417">
    <property type="entry name" value="P-loop_NTPase"/>
</dbReference>
<name>A0A2M7T634_9ACTN</name>
<accession>A0A2M7T634</accession>
<comment type="caution">
    <text evidence="1">The sequence shown here is derived from an EMBL/GenBank/DDBJ whole genome shotgun (WGS) entry which is preliminary data.</text>
</comment>
<dbReference type="Pfam" id="PF13481">
    <property type="entry name" value="AAA_25"/>
    <property type="match status" value="1"/>
</dbReference>
<evidence type="ECO:0008006" key="3">
    <source>
        <dbReference type="Google" id="ProtNLM"/>
    </source>
</evidence>
<reference evidence="2" key="1">
    <citation type="submission" date="2017-09" db="EMBL/GenBank/DDBJ databases">
        <title>Depth-based differentiation of microbial function through sediment-hosted aquifers and enrichment of novel symbionts in the deep terrestrial subsurface.</title>
        <authorList>
            <person name="Probst A.J."/>
            <person name="Ladd B."/>
            <person name="Jarett J.K."/>
            <person name="Geller-Mcgrath D.E."/>
            <person name="Sieber C.M.K."/>
            <person name="Emerson J.B."/>
            <person name="Anantharaman K."/>
            <person name="Thomas B.C."/>
            <person name="Malmstrom R."/>
            <person name="Stieglmeier M."/>
            <person name="Klingl A."/>
            <person name="Woyke T."/>
            <person name="Ryan C.M."/>
            <person name="Banfield J.F."/>
        </authorList>
    </citation>
    <scope>NUCLEOTIDE SEQUENCE [LARGE SCALE GENOMIC DNA]</scope>
</reference>
<proteinExistence type="predicted"/>
<sequence length="292" mass="32474">MRFIVDDFIPVDYPTLLYGDGGQGKSYIALYLACCVAIGRYFLDKHVQEGNVLFVDFELDEAEQARRAYKVSRGLGLATPPEGLLYYSPLSQDKKAGDLNSIIDSLVSFIKDHDIVLTIVDSFGAAVSGDPESARDVTTLYRKLRPLGTVLILDHQSKPKAGEKYRDKTAFGSVYKQNMSRNIWQLQRMIDSGIQENEIKLALHHNKSNFGPLRESTFLKATFGESFTLEQIKADIYFTEALTTKDHILISFTEHGPCTAENVSEVTGIPLGTVKNNVTKLKKEGKLAPTGE</sequence>
<gene>
    <name evidence="1" type="ORF">COY37_09455</name>
</gene>
<dbReference type="AlphaFoldDB" id="A0A2M7T634"/>
<feature type="non-terminal residue" evidence="1">
    <location>
        <position position="292"/>
    </location>
</feature>
<evidence type="ECO:0000313" key="2">
    <source>
        <dbReference type="Proteomes" id="UP000230956"/>
    </source>
</evidence>
<evidence type="ECO:0000313" key="1">
    <source>
        <dbReference type="EMBL" id="PIZ35966.1"/>
    </source>
</evidence>
<dbReference type="Proteomes" id="UP000230956">
    <property type="component" value="Unassembled WGS sequence"/>
</dbReference>
<dbReference type="Gene3D" id="3.40.50.300">
    <property type="entry name" value="P-loop containing nucleotide triphosphate hydrolases"/>
    <property type="match status" value="1"/>
</dbReference>
<protein>
    <recommendedName>
        <fullName evidence="3">AAA family ATPase</fullName>
    </recommendedName>
</protein>